<reference evidence="3 4" key="1">
    <citation type="journal article" date="2012" name="J. Bacteriol.">
        <title>Genome sequence of cold-adapted Pseudomonas mandelii strain JR-1.</title>
        <authorList>
            <person name="Jang S.H."/>
            <person name="Kim J."/>
            <person name="Kim J."/>
            <person name="Hong S."/>
            <person name="Lee C."/>
        </authorList>
    </citation>
    <scope>NUCLEOTIDE SEQUENCE [LARGE SCALE GENOMIC DNA]</scope>
    <source>
        <strain evidence="3 4">JR-1</strain>
    </source>
</reference>
<dbReference type="RefSeq" id="WP_238547515.1">
    <property type="nucleotide sequence ID" value="NZ_CP005960.1"/>
</dbReference>
<dbReference type="HOGENOM" id="CLU_247436_0_0_6"/>
<feature type="region of interest" description="Disordered" evidence="1">
    <location>
        <begin position="1479"/>
        <end position="1527"/>
    </location>
</feature>
<evidence type="ECO:0000313" key="3">
    <source>
        <dbReference type="EMBL" id="AHZ68657.1"/>
    </source>
</evidence>
<feature type="domain" description="PIN" evidence="2">
    <location>
        <begin position="1146"/>
        <end position="1282"/>
    </location>
</feature>
<dbReference type="InterPro" id="IPR011990">
    <property type="entry name" value="TPR-like_helical_dom_sf"/>
</dbReference>
<accession>A0A024E771</accession>
<evidence type="ECO:0000259" key="2">
    <source>
        <dbReference type="Pfam" id="PF20698"/>
    </source>
</evidence>
<evidence type="ECO:0000256" key="1">
    <source>
        <dbReference type="SAM" id="MobiDB-lite"/>
    </source>
</evidence>
<dbReference type="EMBL" id="CP005960">
    <property type="protein sequence ID" value="AHZ68657.1"/>
    <property type="molecule type" value="Genomic_DNA"/>
</dbReference>
<dbReference type="InterPro" id="IPR048987">
    <property type="entry name" value="PIN-TPR-GreABC"/>
</dbReference>
<organism evidence="3 4">
    <name type="scientific">Pseudomonas mandelii JR-1</name>
    <dbReference type="NCBI Taxonomy" id="1147786"/>
    <lineage>
        <taxon>Bacteria</taxon>
        <taxon>Pseudomonadati</taxon>
        <taxon>Pseudomonadota</taxon>
        <taxon>Gammaproteobacteria</taxon>
        <taxon>Pseudomonadales</taxon>
        <taxon>Pseudomonadaceae</taxon>
        <taxon>Pseudomonas</taxon>
    </lineage>
</organism>
<sequence>MAKAPRKKSAKVSPTNEDPPAKRGRKNVASPVSTGDRGGSFERRVQAVRLLAMCLGLQCPGARDEFVITRLLFQGRVFDHDTDDLIIFLRHPLTGQTAKQCLQMKRSLKPTDNKIFNEAVGLAWLDFSKASFQRNLDELLIVYYAASISSMQGAVEVVRYAMVSSSADDWHVRVHAEKFSNESNRKAYAAIKHAVELQKGAEVDKEDLYPFVLHLKFMSHDLDSDRTIEVDNQKQLIGQRIFSRQSNDVWALLQTVCAELNSSAGQICEDTAERHLGSLALEFQLTRSIFNGFHAGQGGGLDGTTGTLTSALPLSLEIQGQIAELLKPKRSNSAGVQGVLIADDLPSGSAASANSFISRQLDQITDGQREHRYEDSLRQLELLQRDLDDFDDHQKARWYLLRGLSLWHLGNDEAAAKDFDSAASLCDSDDRIAAAAVRARLLRDEYQAALEIGCAMLERFPESFTVWAVTTNARLLAGERLDENDIPSNFADKAAAWQLIASSLAGMGDDDGAVRSMRIALDKPDSSIFIFESYLRYAIRLATLDEVRVNCRSLLPGHAEVLSDAMSRFDDRDNTIWSSQSPKVVSDVIAHLAYGMILLQRPSEAIELIQQAKIKGVRVTDVMTRVEVEAMCDLDCWKEVIDRFEDAIDTLPDESLLRFGQACIAQSRPDLLQLARDEVARRTESDIAPRIAIMLRHIHWDMLLLRDDTKAVRTELEEAGITPLSNSVIDLCFASRAYDDEALQNRYVDRVAELAPKSTEPQELAMGARALLRAHRYEDAIGLFEKLLPADSFTPLHVDLLHCYTLTGRQAKALNLLESMPATWRDSPEAREQALFLFNSVGDWARMRAVVEQSVCENRKNANAWLTLIRVAACEGVLDLDTLVSDMPRHMEGTPKDLLLLASIEMRHGQVEKGLNRIAHAVRNNLGDVELAATHIQVMLTLSQEATEVMEKVHQALDVVEPGTSIALADERGSLQHVSIDFAGATSPSSGAEFIAPDSEFATRLIGLRVSETVSFDNLIGTQVLELKHIMSLHQRLLELSHKLVRDSVVPSKSLVAMTIPTDANGEMDFSIFLQQLDRHQSQVAESLELYEQHPLTLNLIADRLGRDVIDLVRCWPLDGPYLEVSIGVGTAHDTLPCPLQASSWVVDLAMLTELAMFGLLDVLSHLPKVYVSTATRRALDMKMESSGALRKSGTLFTHEGQLGFHEETEVARVRDQAFLSSIDIAIASFCTVVPAYGPLQPAPELQRLRDILSTEEHASLMLCKEYEAGLLTLDARLRQLAIILNVHSASPQMLLKGMADAGVLRYVEYSCALIKMIIARRGFISVSIPDLIGMMDQGLVFANAGIKSLRAYLAAPTVEFGSASFTTIGFICQMYESGRCTFAMLLELIVHLLEPLFRHPHCPDDFLNRSLKGFSPLREYGFTATHFELIKRLLIRAKDDSQHPEQTRTLNAQVVYLRIAPLYSVEDEEALLARTVPPEPPMDESITPEQGAQQAGTQAVDIVRGQTTGNTLSEAEARVKTGDTDE</sequence>
<dbReference type="SUPFAM" id="SSF48452">
    <property type="entry name" value="TPR-like"/>
    <property type="match status" value="2"/>
</dbReference>
<dbReference type="Gene3D" id="1.25.40.10">
    <property type="entry name" value="Tetratricopeptide repeat domain"/>
    <property type="match status" value="2"/>
</dbReference>
<dbReference type="KEGG" id="pman:OU5_1578"/>
<dbReference type="Proteomes" id="UP000026913">
    <property type="component" value="Chromosome"/>
</dbReference>
<evidence type="ECO:0000313" key="4">
    <source>
        <dbReference type="Proteomes" id="UP000026913"/>
    </source>
</evidence>
<feature type="compositionally biased region" description="Basic and acidic residues" evidence="1">
    <location>
        <begin position="1516"/>
        <end position="1527"/>
    </location>
</feature>
<protein>
    <recommendedName>
        <fullName evidence="2">PIN domain-containing protein</fullName>
    </recommendedName>
</protein>
<feature type="compositionally biased region" description="Basic residues" evidence="1">
    <location>
        <begin position="1"/>
        <end position="10"/>
    </location>
</feature>
<gene>
    <name evidence="3" type="ORF">OU5_1578</name>
</gene>
<feature type="region of interest" description="Disordered" evidence="1">
    <location>
        <begin position="1"/>
        <end position="38"/>
    </location>
</feature>
<dbReference type="Pfam" id="PF20698">
    <property type="entry name" value="PIN-TPR-GreABC"/>
    <property type="match status" value="1"/>
</dbReference>
<name>A0A024E771_9PSED</name>
<feature type="compositionally biased region" description="Polar residues" evidence="1">
    <location>
        <begin position="1488"/>
        <end position="1498"/>
    </location>
</feature>
<proteinExistence type="predicted"/>